<name>A0A2P9HC04_9HYPH</name>
<dbReference type="AlphaFoldDB" id="A0A2P9HC04"/>
<accession>A0A2P9HC04</accession>
<organism evidence="1 2">
    <name type="scientific">Ochrobactrum soli</name>
    <dbReference type="NCBI Taxonomy" id="2448455"/>
    <lineage>
        <taxon>Bacteria</taxon>
        <taxon>Pseudomonadati</taxon>
        <taxon>Pseudomonadota</taxon>
        <taxon>Alphaproteobacteria</taxon>
        <taxon>Hyphomicrobiales</taxon>
        <taxon>Brucellaceae</taxon>
        <taxon>Brucella/Ochrobactrum group</taxon>
        <taxon>Ochrobactrum</taxon>
    </lineage>
</organism>
<dbReference type="EMBL" id="OOFM01000001">
    <property type="protein sequence ID" value="SPL61629.1"/>
    <property type="molecule type" value="Genomic_DNA"/>
</dbReference>
<protein>
    <submittedName>
        <fullName evidence="1">Uncharacterized protein</fullName>
    </submittedName>
</protein>
<reference evidence="2" key="1">
    <citation type="submission" date="2017-12" db="EMBL/GenBank/DDBJ databases">
        <authorList>
            <person name="Diaz M."/>
        </authorList>
    </citation>
    <scope>NUCLEOTIDE SEQUENCE [LARGE SCALE GENOMIC DNA]</scope>
    <source>
        <strain evidence="2">FI11154</strain>
    </source>
</reference>
<evidence type="ECO:0000313" key="2">
    <source>
        <dbReference type="Proteomes" id="UP000246073"/>
    </source>
</evidence>
<proteinExistence type="predicted"/>
<evidence type="ECO:0000313" key="1">
    <source>
        <dbReference type="EMBL" id="SPL61629.1"/>
    </source>
</evidence>
<dbReference type="Proteomes" id="UP000246073">
    <property type="component" value="Unassembled WGS sequence"/>
</dbReference>
<gene>
    <name evidence="1" type="ORF">OHAE_4421</name>
</gene>
<sequence length="37" mass="3969">MMFVAVAAFIADMPFALVPFTSPATVIVVAPVPFWDV</sequence>